<dbReference type="EMBL" id="JASJQH010008822">
    <property type="protein sequence ID" value="KAK9686482.1"/>
    <property type="molecule type" value="Genomic_DNA"/>
</dbReference>
<comment type="catalytic activity">
    <reaction evidence="7 8">
        <text>RNA(n) + a ribonucleoside 5'-triphosphate = RNA(n+1) + diphosphate</text>
        <dbReference type="Rhea" id="RHEA:21248"/>
        <dbReference type="Rhea" id="RHEA-COMP:14527"/>
        <dbReference type="Rhea" id="RHEA-COMP:17342"/>
        <dbReference type="ChEBI" id="CHEBI:33019"/>
        <dbReference type="ChEBI" id="CHEBI:61557"/>
        <dbReference type="ChEBI" id="CHEBI:140395"/>
        <dbReference type="EC" id="2.7.7.48"/>
    </reaction>
</comment>
<keyword evidence="6" id="KW-0943">RNA-mediated gene silencing</keyword>
<evidence type="ECO:0000256" key="4">
    <source>
        <dbReference type="ARBA" id="ARBA00022695"/>
    </source>
</evidence>
<keyword evidence="4 8" id="KW-0548">Nucleotidyltransferase</keyword>
<evidence type="ECO:0000256" key="5">
    <source>
        <dbReference type="ARBA" id="ARBA00022884"/>
    </source>
</evidence>
<evidence type="ECO:0000256" key="8">
    <source>
        <dbReference type="RuleBase" id="RU363098"/>
    </source>
</evidence>
<evidence type="ECO:0000256" key="3">
    <source>
        <dbReference type="ARBA" id="ARBA00022679"/>
    </source>
</evidence>
<protein>
    <recommendedName>
        <fullName evidence="8">RNA-dependent RNA polymerase</fullName>
        <ecNumber evidence="8">2.7.7.48</ecNumber>
    </recommendedName>
</protein>
<evidence type="ECO:0000313" key="11">
    <source>
        <dbReference type="EMBL" id="KAK9686482.1"/>
    </source>
</evidence>
<dbReference type="InterPro" id="IPR057596">
    <property type="entry name" value="RDRP_core"/>
</dbReference>
<keyword evidence="2 8" id="KW-0696">RNA-directed RNA polymerase</keyword>
<keyword evidence="12" id="KW-1185">Reference proteome</keyword>
<dbReference type="PANTHER" id="PTHR23079:SF55">
    <property type="entry name" value="RNA-DIRECTED RNA POLYMERASE"/>
    <property type="match status" value="1"/>
</dbReference>
<dbReference type="PANTHER" id="PTHR23079">
    <property type="entry name" value="RNA-DEPENDENT RNA POLYMERASE"/>
    <property type="match status" value="1"/>
</dbReference>
<organism evidence="11 12">
    <name type="scientific">Basidiobolus ranarum</name>
    <dbReference type="NCBI Taxonomy" id="34480"/>
    <lineage>
        <taxon>Eukaryota</taxon>
        <taxon>Fungi</taxon>
        <taxon>Fungi incertae sedis</taxon>
        <taxon>Zoopagomycota</taxon>
        <taxon>Entomophthoromycotina</taxon>
        <taxon>Basidiobolomycetes</taxon>
        <taxon>Basidiobolales</taxon>
        <taxon>Basidiobolaceae</taxon>
        <taxon>Basidiobolus</taxon>
    </lineage>
</organism>
<gene>
    <name evidence="11" type="ORF">K7432_015147</name>
</gene>
<evidence type="ECO:0000256" key="1">
    <source>
        <dbReference type="ARBA" id="ARBA00005762"/>
    </source>
</evidence>
<feature type="domain" description="RDRP C-terminal head" evidence="10">
    <location>
        <begin position="695"/>
        <end position="848"/>
    </location>
</feature>
<dbReference type="EC" id="2.7.7.48" evidence="8"/>
<accession>A0ABR2VNN6</accession>
<comment type="similarity">
    <text evidence="1 8">Belongs to the RdRP family.</text>
</comment>
<sequence>MTLCGLFSNALSFINPIVTDLLKQSPVDIHSSLPFELAYLVECLISAQKLTLYNLSEEWITFMNSLDVAIAIRILTRMMQVKCTIEDPLTYSQQLLPELSNIAIDLEETSTQNMWIRRAQITPSKIYLLPPTLESSNRVLRQFCQYQQYFIRVTFSDEHFEKVGPNRHLYRAVFDDFKEILTTGFHLGKRHYRFLAFSSTQLREHGCWFFADTPEGVDVESIRSWMGDFSEIHNVAKHTACIGQAFSSTWAAKTLSKEKVIEIPDITRNGHIYSNGIGKISMSLATDIATHYHQKITPGAFQIRFGGHKGVLAVAPDDDMNGSLINLRPSQKKFNSDHCDLEIVKIAEFMPAYLNRQFITLLTTMMVSDDMFVHMQEDYLRMLDKIMTDQALALRFLALHYHSSWIGNTLREMIIAGFLRLGDNLTKSLLGLLRAQALRDVQQRARIPVSLGAQLIGVVDETNTLKENQIFVRYTDPQDPSIVRNYVGPALVTRNPYLHPGDIHMVQAVDCPKLHSLVNCIAFSTSGAESVPSQCGGGDLDGDIYMVIWDKRLFPFQNKRSLSRVKQEGPSKEKITTKDTVEFFINYMEVDNLGEIANAHLAWADQSDNSTLSAKCTKLTLLHAESVNFIKTGIPIKLDPSIFPKVWPDFMHKLPRKSYPSSRALGRMHRSDALEHQIWEYSFIDFSEEIHFNEIMMVPGYEEFLVEARQLKHEYDMMIKDVMNQYEIKTEAEVISGYIQDFPPMVNRRKERYILKETLSNVVQAIWRVFRERFNDGTSVAPAHKLDGTALSLKRKASAWYYVTCHPSEILLQKDRPVCSTDDKRIPSAKSIHQSFPWIVHDVLRQILKDVPELST</sequence>
<feature type="domain" description="RDRP core" evidence="9">
    <location>
        <begin position="121"/>
        <end position="670"/>
    </location>
</feature>
<evidence type="ECO:0000256" key="7">
    <source>
        <dbReference type="ARBA" id="ARBA00048744"/>
    </source>
</evidence>
<reference evidence="11 12" key="1">
    <citation type="submission" date="2023-04" db="EMBL/GenBank/DDBJ databases">
        <title>Genome of Basidiobolus ranarum AG-B5.</title>
        <authorList>
            <person name="Stajich J.E."/>
            <person name="Carter-House D."/>
            <person name="Gryganskyi A."/>
        </authorList>
    </citation>
    <scope>NUCLEOTIDE SEQUENCE [LARGE SCALE GENOMIC DNA]</scope>
    <source>
        <strain evidence="11 12">AG-B5</strain>
    </source>
</reference>
<evidence type="ECO:0000313" key="12">
    <source>
        <dbReference type="Proteomes" id="UP001479436"/>
    </source>
</evidence>
<dbReference type="Pfam" id="PF05183">
    <property type="entry name" value="RdRP"/>
    <property type="match status" value="1"/>
</dbReference>
<dbReference type="InterPro" id="IPR007855">
    <property type="entry name" value="RDRP"/>
</dbReference>
<name>A0ABR2VNN6_9FUNG</name>
<dbReference type="Proteomes" id="UP001479436">
    <property type="component" value="Unassembled WGS sequence"/>
</dbReference>
<evidence type="ECO:0000256" key="6">
    <source>
        <dbReference type="ARBA" id="ARBA00023158"/>
    </source>
</evidence>
<evidence type="ECO:0000259" key="10">
    <source>
        <dbReference type="Pfam" id="PF26253"/>
    </source>
</evidence>
<comment type="caution">
    <text evidence="11">The sequence shown here is derived from an EMBL/GenBank/DDBJ whole genome shotgun (WGS) entry which is preliminary data.</text>
</comment>
<evidence type="ECO:0000259" key="9">
    <source>
        <dbReference type="Pfam" id="PF05183"/>
    </source>
</evidence>
<dbReference type="Pfam" id="PF26253">
    <property type="entry name" value="RdRP_head"/>
    <property type="match status" value="1"/>
</dbReference>
<keyword evidence="3 8" id="KW-0808">Transferase</keyword>
<proteinExistence type="inferred from homology"/>
<dbReference type="InterPro" id="IPR058752">
    <property type="entry name" value="RDRP_C_head"/>
</dbReference>
<keyword evidence="5 8" id="KW-0694">RNA-binding</keyword>
<evidence type="ECO:0000256" key="2">
    <source>
        <dbReference type="ARBA" id="ARBA00022484"/>
    </source>
</evidence>